<dbReference type="InterPro" id="IPR017969">
    <property type="entry name" value="Heavy-metal-associated_CS"/>
</dbReference>
<dbReference type="GO" id="GO:0055070">
    <property type="term" value="P:copper ion homeostasis"/>
    <property type="evidence" value="ECO:0007669"/>
    <property type="project" value="TreeGrafter"/>
</dbReference>
<feature type="transmembrane region" description="Helical" evidence="23">
    <location>
        <begin position="436"/>
        <end position="457"/>
    </location>
</feature>
<dbReference type="EC" id="7.2.2.8" evidence="3"/>
<dbReference type="CDD" id="cd02094">
    <property type="entry name" value="P-type_ATPase_Cu-like"/>
    <property type="match status" value="1"/>
</dbReference>
<keyword evidence="26" id="KW-1185">Reference proteome</keyword>
<dbReference type="FunFam" id="3.30.70.100:FF:000005">
    <property type="entry name" value="Copper-exporting P-type ATPase A"/>
    <property type="match status" value="2"/>
</dbReference>
<dbReference type="FunFam" id="3.40.50.1000:FF:000144">
    <property type="entry name" value="copper-transporting ATPase 1 isoform X2"/>
    <property type="match status" value="1"/>
</dbReference>
<dbReference type="SUPFAM" id="SSF81665">
    <property type="entry name" value="Calcium ATPase, transmembrane domain M"/>
    <property type="match status" value="1"/>
</dbReference>
<dbReference type="EMBL" id="CP046457">
    <property type="protein sequence ID" value="QGT99942.1"/>
    <property type="molecule type" value="Genomic_DNA"/>
</dbReference>
<evidence type="ECO:0000256" key="16">
    <source>
        <dbReference type="ARBA" id="ARBA00022989"/>
    </source>
</evidence>
<dbReference type="InterPro" id="IPR027256">
    <property type="entry name" value="P-typ_ATPase_IB"/>
</dbReference>
<evidence type="ECO:0000256" key="19">
    <source>
        <dbReference type="ARBA" id="ARBA00023136"/>
    </source>
</evidence>
<keyword evidence="19 23" id="KW-0472">Membrane</keyword>
<evidence type="ECO:0000256" key="21">
    <source>
        <dbReference type="ARBA" id="ARBA00033239"/>
    </source>
</evidence>
<dbReference type="InterPro" id="IPR008250">
    <property type="entry name" value="ATPase_P-typ_transduc_dom_A_sf"/>
</dbReference>
<dbReference type="InterPro" id="IPR001757">
    <property type="entry name" value="P_typ_ATPase"/>
</dbReference>
<dbReference type="Gene3D" id="3.40.1110.10">
    <property type="entry name" value="Calcium-transporting ATPase, cytoplasmic domain N"/>
    <property type="match status" value="1"/>
</dbReference>
<dbReference type="Gene3D" id="2.70.150.10">
    <property type="entry name" value="Calcium-transporting ATPase, cytoplasmic transduction domain A"/>
    <property type="match status" value="1"/>
</dbReference>
<keyword evidence="10" id="KW-0677">Repeat</keyword>
<reference evidence="26" key="1">
    <citation type="journal article" date="2019" name="Microbiology">
        <title>Complete Genome Sequence of an Uncultured Bacterium of the Candidate Phylum Bipolaricaulota.</title>
        <authorList>
            <person name="Kadnikov V.V."/>
            <person name="Mardanov A.V."/>
            <person name="Beletsky A.V."/>
            <person name="Frank Y.A."/>
            <person name="Karnachuk O.V."/>
            <person name="Ravin N.V."/>
        </authorList>
    </citation>
    <scope>NUCLEOTIDE SEQUENCE [LARGE SCALE GENOMIC DNA]</scope>
</reference>
<dbReference type="GO" id="GO:0005524">
    <property type="term" value="F:ATP binding"/>
    <property type="evidence" value="ECO:0007669"/>
    <property type="project" value="UniProtKB-UniRule"/>
</dbReference>
<dbReference type="InterPro" id="IPR023298">
    <property type="entry name" value="ATPase_P-typ_TM_dom_sf"/>
</dbReference>
<dbReference type="GO" id="GO:0005886">
    <property type="term" value="C:plasma membrane"/>
    <property type="evidence" value="ECO:0007669"/>
    <property type="project" value="UniProtKB-SubCell"/>
</dbReference>
<dbReference type="FunFam" id="2.70.150.10:FF:000002">
    <property type="entry name" value="Copper-transporting ATPase 1, putative"/>
    <property type="match status" value="1"/>
</dbReference>
<dbReference type="GO" id="GO:0016887">
    <property type="term" value="F:ATP hydrolysis activity"/>
    <property type="evidence" value="ECO:0007669"/>
    <property type="project" value="InterPro"/>
</dbReference>
<feature type="transmembrane region" description="Helical" evidence="23">
    <location>
        <begin position="197"/>
        <end position="215"/>
    </location>
</feature>
<dbReference type="InterPro" id="IPR006122">
    <property type="entry name" value="HMA_Cu_ion-bd"/>
</dbReference>
<keyword evidence="14" id="KW-0460">Magnesium</keyword>
<comment type="subcellular location">
    <subcellularLocation>
        <location evidence="1">Cell membrane</location>
        <topology evidence="1">Multi-pass membrane protein</topology>
    </subcellularLocation>
</comment>
<keyword evidence="16 23" id="KW-1133">Transmembrane helix</keyword>
<dbReference type="Gene3D" id="3.40.50.1000">
    <property type="entry name" value="HAD superfamily/HAD-like"/>
    <property type="match status" value="1"/>
</dbReference>
<evidence type="ECO:0000256" key="22">
    <source>
        <dbReference type="ARBA" id="ARBA00049289"/>
    </source>
</evidence>
<dbReference type="SUPFAM" id="SSF56784">
    <property type="entry name" value="HAD-like"/>
    <property type="match status" value="1"/>
</dbReference>
<evidence type="ECO:0000259" key="24">
    <source>
        <dbReference type="PROSITE" id="PS50846"/>
    </source>
</evidence>
<evidence type="ECO:0000256" key="15">
    <source>
        <dbReference type="ARBA" id="ARBA00022967"/>
    </source>
</evidence>
<dbReference type="Pfam" id="PF00122">
    <property type="entry name" value="E1-E2_ATPase"/>
    <property type="match status" value="1"/>
</dbReference>
<dbReference type="NCBIfam" id="TIGR01525">
    <property type="entry name" value="ATPase-IB_hvy"/>
    <property type="match status" value="1"/>
</dbReference>
<evidence type="ECO:0000256" key="1">
    <source>
        <dbReference type="ARBA" id="ARBA00004651"/>
    </source>
</evidence>
<dbReference type="NCBIfam" id="TIGR01511">
    <property type="entry name" value="ATPase-IB1_Cu"/>
    <property type="match status" value="1"/>
</dbReference>
<dbReference type="KEGG" id="salq:SYNTR_1349"/>
<sequence length="799" mass="86510">MNKKTVLKISGMTCAACSQRVEKKLQSIQGVDEVSVNLMTNKALISYDKKQTDSKTLVSEVEKTGYKAIVEDDDISEVSLDITGMSCAACSARIDNRLNKLDGIIEANINLATNKASVRFENNKVSVTDIKNKIDKLGFKAEIADEANKNEHINLDKDEERELRYLLIASVILGLPLIIAMVLMLFGISLMPFHHPIFQLILSTPVQFIIGYRFYKNSYIALRGGGANMDVLIAMGTTAAYFYSIYNILQGNMHEIYFEISVIIITLVILGKYMETVAKGKTSEAIRKLSGLQPKTARVLREEGEIDIPLEDVNVGDVVLIRPGEKMPVDGKVIEGRSSVDESMLTGESIPVEKAKGDAVIGATINKTGSLKFEATKVGKDTALAQIIKMVEEAQGAKAPIQKLVDKVSSIFVPAVVVFAILTIIVQYFITTNASIAILSAVAVLVIACPCALGLATPTAIMVGTGKGAENGILIKGGEYLENAYKIDTVVLDKTGTITKGKPEVTDIISLGDLSEKDILFYAGISEKGSEHPLGEAIYNKAKEDNSKLPDPEDFEAIPGHGIIAHYKGETIILGNKRLLDIKQISVNQANDIIDKLENQGKTAMLFAIKDKLQGIIAVADTIKEYSYEAISDLKDMGLEVYMITGDNYRTAKAIAGQVGIENILAEVLPEYKAEEIITLQKEGKTVAMVGDGINDAPALATANSGIAIGTGTDVAMETANITLMRGDLRGIPIAIKLSKRTIKTIRQNLFWAFIYNTSAIPFAAAGFLSPIIAAAAMTFSSISVLLNSLRLRTFKAEY</sequence>
<dbReference type="InterPro" id="IPR023299">
    <property type="entry name" value="ATPase_P-typ_cyto_dom_N"/>
</dbReference>
<evidence type="ECO:0000313" key="26">
    <source>
        <dbReference type="Proteomes" id="UP000426444"/>
    </source>
</evidence>
<evidence type="ECO:0000256" key="5">
    <source>
        <dbReference type="ARBA" id="ARBA00022448"/>
    </source>
</evidence>
<feature type="domain" description="HMA" evidence="24">
    <location>
        <begin position="76"/>
        <end position="142"/>
    </location>
</feature>
<dbReference type="NCBIfam" id="TIGR00003">
    <property type="entry name" value="copper ion binding protein"/>
    <property type="match status" value="2"/>
</dbReference>
<dbReference type="GO" id="GO:0005507">
    <property type="term" value="F:copper ion binding"/>
    <property type="evidence" value="ECO:0007669"/>
    <property type="project" value="InterPro"/>
</dbReference>
<dbReference type="Pfam" id="PF00403">
    <property type="entry name" value="HMA"/>
    <property type="match status" value="2"/>
</dbReference>
<evidence type="ECO:0000256" key="3">
    <source>
        <dbReference type="ARBA" id="ARBA00012517"/>
    </source>
</evidence>
<feature type="transmembrane region" description="Helical" evidence="23">
    <location>
        <begin position="749"/>
        <end position="766"/>
    </location>
</feature>
<keyword evidence="7" id="KW-0597">Phosphoprotein</keyword>
<dbReference type="PROSITE" id="PS01047">
    <property type="entry name" value="HMA_1"/>
    <property type="match status" value="2"/>
</dbReference>
<comment type="catalytic activity">
    <reaction evidence="22">
        <text>Cu(+)(in) + ATP + H2O = Cu(+)(out) + ADP + phosphate + H(+)</text>
        <dbReference type="Rhea" id="RHEA:25792"/>
        <dbReference type="ChEBI" id="CHEBI:15377"/>
        <dbReference type="ChEBI" id="CHEBI:15378"/>
        <dbReference type="ChEBI" id="CHEBI:30616"/>
        <dbReference type="ChEBI" id="CHEBI:43474"/>
        <dbReference type="ChEBI" id="CHEBI:49552"/>
        <dbReference type="ChEBI" id="CHEBI:456216"/>
        <dbReference type="EC" id="7.2.2.8"/>
    </reaction>
</comment>
<feature type="domain" description="HMA" evidence="24">
    <location>
        <begin position="3"/>
        <end position="69"/>
    </location>
</feature>
<dbReference type="Gene3D" id="3.30.70.100">
    <property type="match status" value="2"/>
</dbReference>
<name>A0A6I6DGC1_9FIRM</name>
<evidence type="ECO:0000256" key="10">
    <source>
        <dbReference type="ARBA" id="ARBA00022737"/>
    </source>
</evidence>
<dbReference type="Pfam" id="PF00702">
    <property type="entry name" value="Hydrolase"/>
    <property type="match status" value="1"/>
</dbReference>
<dbReference type="InterPro" id="IPR036163">
    <property type="entry name" value="HMA_dom_sf"/>
</dbReference>
<dbReference type="PRINTS" id="PR00119">
    <property type="entry name" value="CATATPASE"/>
</dbReference>
<feature type="transmembrane region" description="Helical" evidence="23">
    <location>
        <begin position="772"/>
        <end position="790"/>
    </location>
</feature>
<organism evidence="25 26">
    <name type="scientific">Candidatus Syntrophocurvum alkaliphilum</name>
    <dbReference type="NCBI Taxonomy" id="2293317"/>
    <lineage>
        <taxon>Bacteria</taxon>
        <taxon>Bacillati</taxon>
        <taxon>Bacillota</taxon>
        <taxon>Clostridia</taxon>
        <taxon>Eubacteriales</taxon>
        <taxon>Syntrophomonadaceae</taxon>
        <taxon>Candidatus Syntrophocurvum</taxon>
    </lineage>
</organism>
<evidence type="ECO:0000256" key="18">
    <source>
        <dbReference type="ARBA" id="ARBA00023065"/>
    </source>
</evidence>
<dbReference type="CDD" id="cd00371">
    <property type="entry name" value="HMA"/>
    <property type="match status" value="2"/>
</dbReference>
<keyword evidence="15" id="KW-1278">Translocase</keyword>
<dbReference type="InterPro" id="IPR006121">
    <property type="entry name" value="HMA_dom"/>
</dbReference>
<evidence type="ECO:0000313" key="25">
    <source>
        <dbReference type="EMBL" id="QGT99942.1"/>
    </source>
</evidence>
<evidence type="ECO:0000256" key="20">
    <source>
        <dbReference type="ARBA" id="ARBA00029719"/>
    </source>
</evidence>
<dbReference type="SFLD" id="SFLDS00003">
    <property type="entry name" value="Haloacid_Dehalogenase"/>
    <property type="match status" value="1"/>
</dbReference>
<dbReference type="PANTHER" id="PTHR43520:SF8">
    <property type="entry name" value="P-TYPE CU(+) TRANSPORTER"/>
    <property type="match status" value="1"/>
</dbReference>
<keyword evidence="5" id="KW-0813">Transport</keyword>
<evidence type="ECO:0000256" key="7">
    <source>
        <dbReference type="ARBA" id="ARBA00022553"/>
    </source>
</evidence>
<keyword evidence="17" id="KW-0186">Copper</keyword>
<dbReference type="Proteomes" id="UP000426444">
    <property type="component" value="Chromosome"/>
</dbReference>
<dbReference type="SUPFAM" id="SSF55008">
    <property type="entry name" value="HMA, heavy metal-associated domain"/>
    <property type="match status" value="2"/>
</dbReference>
<evidence type="ECO:0000256" key="9">
    <source>
        <dbReference type="ARBA" id="ARBA00022723"/>
    </source>
</evidence>
<dbReference type="InterPro" id="IPR044492">
    <property type="entry name" value="P_typ_ATPase_HD_dom"/>
</dbReference>
<feature type="transmembrane region" description="Helical" evidence="23">
    <location>
        <begin position="227"/>
        <end position="244"/>
    </location>
</feature>
<keyword evidence="6 23" id="KW-1003">Cell membrane</keyword>
<keyword evidence="25" id="KW-0378">Hydrolase</keyword>
<proteinExistence type="inferred from homology"/>
<dbReference type="RefSeq" id="WP_156203782.1">
    <property type="nucleotide sequence ID" value="NZ_CP046457.1"/>
</dbReference>
<comment type="similarity">
    <text evidence="2 23">Belongs to the cation transport ATPase (P-type) (TC 3.A.3) family. Type IB subfamily.</text>
</comment>
<dbReference type="SUPFAM" id="SSF81653">
    <property type="entry name" value="Calcium ATPase, transduction domain A"/>
    <property type="match status" value="1"/>
</dbReference>
<feature type="transmembrane region" description="Helical" evidence="23">
    <location>
        <begin position="256"/>
        <end position="274"/>
    </location>
</feature>
<dbReference type="GO" id="GO:0043682">
    <property type="term" value="F:P-type divalent copper transporter activity"/>
    <property type="evidence" value="ECO:0007669"/>
    <property type="project" value="TreeGrafter"/>
</dbReference>
<evidence type="ECO:0000256" key="12">
    <source>
        <dbReference type="ARBA" id="ARBA00022796"/>
    </source>
</evidence>
<keyword evidence="18" id="KW-0406">Ion transport</keyword>
<dbReference type="PRINTS" id="PR00942">
    <property type="entry name" value="CUATPASEI"/>
</dbReference>
<dbReference type="OrthoDB" id="9813266at2"/>
<evidence type="ECO:0000256" key="23">
    <source>
        <dbReference type="RuleBase" id="RU362081"/>
    </source>
</evidence>
<dbReference type="PRINTS" id="PR00943">
    <property type="entry name" value="CUATPASE"/>
</dbReference>
<protein>
    <recommendedName>
        <fullName evidence="4">Copper-exporting P-type ATPase</fullName>
        <ecNumber evidence="3">7.2.2.8</ecNumber>
    </recommendedName>
    <alternativeName>
        <fullName evidence="20">Copper-exporting P-type ATPase A</fullName>
    </alternativeName>
    <alternativeName>
        <fullName evidence="21">Cu(+)-exporting ATPase</fullName>
    </alternativeName>
</protein>
<keyword evidence="8 23" id="KW-0812">Transmembrane</keyword>
<feature type="transmembrane region" description="Helical" evidence="23">
    <location>
        <begin position="165"/>
        <end position="191"/>
    </location>
</feature>
<keyword evidence="12" id="KW-0187">Copper transport</keyword>
<accession>A0A6I6DGC1</accession>
<dbReference type="InterPro" id="IPR018303">
    <property type="entry name" value="ATPase_P-typ_P_site"/>
</dbReference>
<evidence type="ECO:0000256" key="14">
    <source>
        <dbReference type="ARBA" id="ARBA00022842"/>
    </source>
</evidence>
<dbReference type="PROSITE" id="PS00154">
    <property type="entry name" value="ATPASE_E1_E2"/>
    <property type="match status" value="1"/>
</dbReference>
<evidence type="ECO:0000256" key="2">
    <source>
        <dbReference type="ARBA" id="ARBA00006024"/>
    </source>
</evidence>
<keyword evidence="9 23" id="KW-0479">Metal-binding</keyword>
<evidence type="ECO:0000256" key="13">
    <source>
        <dbReference type="ARBA" id="ARBA00022840"/>
    </source>
</evidence>
<keyword evidence="13 23" id="KW-0067">ATP-binding</keyword>
<evidence type="ECO:0000256" key="4">
    <source>
        <dbReference type="ARBA" id="ARBA00015102"/>
    </source>
</evidence>
<feature type="transmembrane region" description="Helical" evidence="23">
    <location>
        <begin position="411"/>
        <end position="430"/>
    </location>
</feature>
<evidence type="ECO:0000256" key="11">
    <source>
        <dbReference type="ARBA" id="ARBA00022741"/>
    </source>
</evidence>
<dbReference type="InterPro" id="IPR036412">
    <property type="entry name" value="HAD-like_sf"/>
</dbReference>
<dbReference type="PROSITE" id="PS50846">
    <property type="entry name" value="HMA_2"/>
    <property type="match status" value="2"/>
</dbReference>
<evidence type="ECO:0000256" key="17">
    <source>
        <dbReference type="ARBA" id="ARBA00023008"/>
    </source>
</evidence>
<dbReference type="NCBIfam" id="TIGR01494">
    <property type="entry name" value="ATPase_P-type"/>
    <property type="match status" value="1"/>
</dbReference>
<keyword evidence="11 23" id="KW-0547">Nucleotide-binding</keyword>
<dbReference type="SFLD" id="SFLDG00002">
    <property type="entry name" value="C1.7:_P-type_atpase_like"/>
    <property type="match status" value="1"/>
</dbReference>
<dbReference type="InterPro" id="IPR059000">
    <property type="entry name" value="ATPase_P-type_domA"/>
</dbReference>
<dbReference type="AlphaFoldDB" id="A0A6I6DGC1"/>
<dbReference type="PANTHER" id="PTHR43520">
    <property type="entry name" value="ATP7, ISOFORM B"/>
    <property type="match status" value="1"/>
</dbReference>
<evidence type="ECO:0000256" key="8">
    <source>
        <dbReference type="ARBA" id="ARBA00022692"/>
    </source>
</evidence>
<evidence type="ECO:0000256" key="6">
    <source>
        <dbReference type="ARBA" id="ARBA00022475"/>
    </source>
</evidence>
<gene>
    <name evidence="25" type="ORF">SYNTR_1349</name>
</gene>
<dbReference type="SFLD" id="SFLDF00027">
    <property type="entry name" value="p-type_atpase"/>
    <property type="match status" value="1"/>
</dbReference>
<dbReference type="GO" id="GO:0140581">
    <property type="term" value="F:P-type monovalent copper transporter activity"/>
    <property type="evidence" value="ECO:0007669"/>
    <property type="project" value="UniProtKB-EC"/>
</dbReference>
<dbReference type="InterPro" id="IPR023214">
    <property type="entry name" value="HAD_sf"/>
</dbReference>